<protein>
    <submittedName>
        <fullName evidence="1">Zeta toxin</fullName>
    </submittedName>
</protein>
<dbReference type="SUPFAM" id="SSF52540">
    <property type="entry name" value="P-loop containing nucleoside triphosphate hydrolases"/>
    <property type="match status" value="1"/>
</dbReference>
<dbReference type="PIRSF" id="PIRSF037081">
    <property type="entry name" value="P-loop_All4644_prd"/>
    <property type="match status" value="1"/>
</dbReference>
<keyword evidence="2" id="KW-1185">Reference proteome</keyword>
<dbReference type="RefSeq" id="WP_002337568.1">
    <property type="nucleotide sequence ID" value="NZ_MZGV01000002.1"/>
</dbReference>
<dbReference type="AlphaFoldDB" id="A0A1V4IYH1"/>
<name>A0A1V4IYH1_9CLOT</name>
<proteinExistence type="predicted"/>
<dbReference type="InterPro" id="IPR027417">
    <property type="entry name" value="P-loop_NTPase"/>
</dbReference>
<accession>A0A1V4IYH1</accession>
<dbReference type="GeneID" id="301216809"/>
<dbReference type="Pfam" id="PF13671">
    <property type="entry name" value="AAA_33"/>
    <property type="match status" value="1"/>
</dbReference>
<organism evidence="1 2">
    <name type="scientific">Clostridium oryzae</name>
    <dbReference type="NCBI Taxonomy" id="1450648"/>
    <lineage>
        <taxon>Bacteria</taxon>
        <taxon>Bacillati</taxon>
        <taxon>Bacillota</taxon>
        <taxon>Clostridia</taxon>
        <taxon>Eubacteriales</taxon>
        <taxon>Clostridiaceae</taxon>
        <taxon>Clostridium</taxon>
    </lineage>
</organism>
<evidence type="ECO:0000313" key="1">
    <source>
        <dbReference type="EMBL" id="OPJ64814.1"/>
    </source>
</evidence>
<dbReference type="EMBL" id="MZGV01000002">
    <property type="protein sequence ID" value="OPJ64814.1"/>
    <property type="molecule type" value="Genomic_DNA"/>
</dbReference>
<evidence type="ECO:0000313" key="2">
    <source>
        <dbReference type="Proteomes" id="UP000190080"/>
    </source>
</evidence>
<sequence length="164" mass="19049">MKNTVDNLSKSKVILMCGPAGAGKSTLAKKFESTGMTILSYDEESFKRGLNEHPLPQEVLEDIKTYLDEKLISLIMQNIDIVLDYSFWSREMRNEYISLLKKYDIEPKIYYIKTPKEVVMERIRKRNGNHQNDIILTEQTASTYYDHFQPPTDEEGEVIVVEGY</sequence>
<dbReference type="Proteomes" id="UP000190080">
    <property type="component" value="Unassembled WGS sequence"/>
</dbReference>
<comment type="caution">
    <text evidence="1">The sequence shown here is derived from an EMBL/GenBank/DDBJ whole genome shotgun (WGS) entry which is preliminary data.</text>
</comment>
<dbReference type="Gene3D" id="3.40.50.300">
    <property type="entry name" value="P-loop containing nucleotide triphosphate hydrolases"/>
    <property type="match status" value="1"/>
</dbReference>
<reference evidence="1 2" key="1">
    <citation type="submission" date="2017-03" db="EMBL/GenBank/DDBJ databases">
        <title>Genome sequence of Clostridium oryzae DSM 28571.</title>
        <authorList>
            <person name="Poehlein A."/>
            <person name="Daniel R."/>
        </authorList>
    </citation>
    <scope>NUCLEOTIDE SEQUENCE [LARGE SCALE GENOMIC DNA]</scope>
    <source>
        <strain evidence="1 2">DSM 28571</strain>
    </source>
</reference>
<dbReference type="OrthoDB" id="9800332at2"/>
<gene>
    <name evidence="1" type="ORF">CLORY_03230</name>
</gene>
<dbReference type="InterPro" id="IPR017101">
    <property type="entry name" value="P-loop_ATP/GTP-bd_All4644_prd"/>
</dbReference>